<proteinExistence type="predicted"/>
<evidence type="ECO:0000313" key="7">
    <source>
        <dbReference type="EMBL" id="KAJ8310516.1"/>
    </source>
</evidence>
<dbReference type="InterPro" id="IPR012677">
    <property type="entry name" value="Nucleotide-bd_a/b_plait_sf"/>
</dbReference>
<gene>
    <name evidence="7" type="ORF">KUTeg_012381</name>
</gene>
<evidence type="ECO:0000256" key="1">
    <source>
        <dbReference type="ARBA" id="ARBA00022737"/>
    </source>
</evidence>
<dbReference type="Gene3D" id="2.60.40.10">
    <property type="entry name" value="Immunoglobulins"/>
    <property type="match status" value="3"/>
</dbReference>
<keyword evidence="2 3" id="KW-0694">RNA-binding</keyword>
<dbReference type="SMART" id="SM00360">
    <property type="entry name" value="RRM"/>
    <property type="match status" value="3"/>
</dbReference>
<dbReference type="PROSITE" id="PS50102">
    <property type="entry name" value="RRM"/>
    <property type="match status" value="2"/>
</dbReference>
<feature type="region of interest" description="Disordered" evidence="4">
    <location>
        <begin position="1"/>
        <end position="47"/>
    </location>
</feature>
<dbReference type="CDD" id="cd00590">
    <property type="entry name" value="RRM_SF"/>
    <property type="match status" value="1"/>
</dbReference>
<organism evidence="7 8">
    <name type="scientific">Tegillarca granosa</name>
    <name type="common">Malaysian cockle</name>
    <name type="synonym">Anadara granosa</name>
    <dbReference type="NCBI Taxonomy" id="220873"/>
    <lineage>
        <taxon>Eukaryota</taxon>
        <taxon>Metazoa</taxon>
        <taxon>Spiralia</taxon>
        <taxon>Lophotrochozoa</taxon>
        <taxon>Mollusca</taxon>
        <taxon>Bivalvia</taxon>
        <taxon>Autobranchia</taxon>
        <taxon>Pteriomorphia</taxon>
        <taxon>Arcoida</taxon>
        <taxon>Arcoidea</taxon>
        <taxon>Arcidae</taxon>
        <taxon>Tegillarca</taxon>
    </lineage>
</organism>
<comment type="caution">
    <text evidence="7">The sequence shown here is derived from an EMBL/GenBank/DDBJ whole genome shotgun (WGS) entry which is preliminary data.</text>
</comment>
<sequence length="1284" mass="149419">MDPEGNQNRKRKKEDGEGWCKKQKMDQDGDHLDMNNDTEYEDGECQDEDSNCDIYEANVSTNLHTDSSGEMYNSENYRIPPDQATLSDCSIAGNNSTVMNSLLEILHSSKNVDRLLESSDAKNQLQSLIQKSLTENQLNVNIGNENSDVSLYRSLDPDPQSGMSTSSQSNYQHLEVSSENLISIPTGTTTSVNLSWHINPSSCVVVKKQNDYDNFVFKATGKSVEVHHWYKDRLTIIGDSSQGLIDFTLTNVNFLDQGTYIANDQLGTEFIGPTLKIETHVQENDTAHIYWILQDIPPDGNVDVIHENGSILFKAFGQKAYITDAYRGRVEFTGDTKMGLISFRLFNCSPGDQGLYKVSFGGKQYDGRHLRVQGPGSERNTDTSQTCVYRIDVEKEESTNRQNEKKGYDKHEIKEVQREVGLTVFMMWRINPVSKSVKVTIRKKMGPTVLVASGKEAKVYPTYANRASFLGDTTEGVIKLTIEKLKLEDYGTYVAVTEDGQEVEVIRLYVGNLPDRTKIARVREFFESRGVFTFVRCDAHDVDKALALDGLEFKPNFRIRIAKAKGQKKTGNEEEGNDNIQETNVNIYDRIREEFGRLHNNFDRIQEEHRLQDDVDRRRDEHESRRDEYERWRRQEDYNRRGDNYGRQQDHDDRWRNDRKYDDHDRIREEYRLQNDRRGDNYGRQQDDDDPWRNERDDRKYNYHNRHRGKDDDGDDDDDNRRRDDYDWRRGDYDRRRFEDDRRWEEYEREKKKKELVYLGNLPPNTSAYAVKNFFKIKGYDVVPHFLDQNSEEESNKISCLMKCEPENIKRILEFDGELFFGTLPIEVRPPKDEEIKKSDTEIGDLYKDMTPATDTKKFKLEALTDQNSVTLFVGNIRKFTKVPEVKKFFEDEDIKVEVLEEGHIIYNKHTHIRCHKRDIYKALALNGLNWHRLPVEIYKVDSLKSSTEVLKAKSENQNEKDHRTLSGETSQEKPSDLSTALKLNGEPVDWFNKIHKIKVKQKPNEGGDASQSQSSQNETVGIIVGNLPVPYPLAYLKEFFQKRQINTLNIETKSKSPYAYVDLAYGEDLKNALLLNGESLNWENKEYNITVEKSDKPNLEEYLSQRLQSLPKKDTNKMTGGTAETEKTIWVGNLSTKVYPSEVKKFFHDQGIPVSRVWKNDTERYALVDLVDPSQIQHALSLQGERLAKHRLKIRLGSDPKAKRSSRHHHYPEMSDSPGSQDYDSHHRNIYMYIYMYVYLMVIINRIMHVLMKVLIKSECFKYFFESVLVHKFREEKLNVLYV</sequence>
<protein>
    <recommendedName>
        <fullName evidence="6">RRM domain-containing protein</fullName>
    </recommendedName>
</protein>
<feature type="compositionally biased region" description="Basic and acidic residues" evidence="4">
    <location>
        <begin position="672"/>
        <end position="681"/>
    </location>
</feature>
<reference evidence="7 8" key="1">
    <citation type="submission" date="2022-12" db="EMBL/GenBank/DDBJ databases">
        <title>Chromosome-level genome of Tegillarca granosa.</title>
        <authorList>
            <person name="Kim J."/>
        </authorList>
    </citation>
    <scope>NUCLEOTIDE SEQUENCE [LARGE SCALE GENOMIC DNA]</scope>
    <source>
        <strain evidence="7">Teg-2019</strain>
        <tissue evidence="7">Adductor muscle</tissue>
    </source>
</reference>
<dbReference type="InterPro" id="IPR013783">
    <property type="entry name" value="Ig-like_fold"/>
</dbReference>
<keyword evidence="1" id="KW-0677">Repeat</keyword>
<evidence type="ECO:0000256" key="3">
    <source>
        <dbReference type="PROSITE-ProRule" id="PRU00176"/>
    </source>
</evidence>
<feature type="domain" description="RRM" evidence="6">
    <location>
        <begin position="1128"/>
        <end position="1200"/>
    </location>
</feature>
<dbReference type="EMBL" id="JARBDR010000640">
    <property type="protein sequence ID" value="KAJ8310516.1"/>
    <property type="molecule type" value="Genomic_DNA"/>
</dbReference>
<dbReference type="SUPFAM" id="SSF48726">
    <property type="entry name" value="Immunoglobulin"/>
    <property type="match status" value="1"/>
</dbReference>
<evidence type="ECO:0000256" key="5">
    <source>
        <dbReference type="SAM" id="Phobius"/>
    </source>
</evidence>
<dbReference type="SUPFAM" id="SSF54928">
    <property type="entry name" value="RNA-binding domain, RBD"/>
    <property type="match status" value="3"/>
</dbReference>
<dbReference type="Proteomes" id="UP001217089">
    <property type="component" value="Unassembled WGS sequence"/>
</dbReference>
<feature type="domain" description="RRM" evidence="6">
    <location>
        <begin position="1021"/>
        <end position="1095"/>
    </location>
</feature>
<name>A0ABQ9F1S6_TEGGR</name>
<feature type="compositionally biased region" description="Acidic residues" evidence="4">
    <location>
        <begin position="36"/>
        <end position="47"/>
    </location>
</feature>
<keyword evidence="5" id="KW-0472">Membrane</keyword>
<feature type="compositionally biased region" description="Basic and acidic residues" evidence="4">
    <location>
        <begin position="691"/>
        <end position="701"/>
    </location>
</feature>
<feature type="region of interest" description="Disordered" evidence="4">
    <location>
        <begin position="1199"/>
        <end position="1221"/>
    </location>
</feature>
<evidence type="ECO:0000256" key="4">
    <source>
        <dbReference type="SAM" id="MobiDB-lite"/>
    </source>
</evidence>
<feature type="transmembrane region" description="Helical" evidence="5">
    <location>
        <begin position="1231"/>
        <end position="1249"/>
    </location>
</feature>
<keyword evidence="5" id="KW-0812">Transmembrane</keyword>
<feature type="region of interest" description="Disordered" evidence="4">
    <location>
        <begin position="672"/>
        <end position="723"/>
    </location>
</feature>
<dbReference type="PANTHER" id="PTHR23236:SF119">
    <property type="entry name" value="NUCLEAR RNA-BINDING PROTEIN SART-3"/>
    <property type="match status" value="1"/>
</dbReference>
<dbReference type="PANTHER" id="PTHR23236">
    <property type="entry name" value="EUKARYOTIC TRANSLATION INITIATION FACTOR 4B/4H"/>
    <property type="match status" value="1"/>
</dbReference>
<dbReference type="Gene3D" id="3.30.70.330">
    <property type="match status" value="1"/>
</dbReference>
<evidence type="ECO:0000313" key="8">
    <source>
        <dbReference type="Proteomes" id="UP001217089"/>
    </source>
</evidence>
<evidence type="ECO:0000259" key="6">
    <source>
        <dbReference type="PROSITE" id="PS50102"/>
    </source>
</evidence>
<keyword evidence="5" id="KW-1133">Transmembrane helix</keyword>
<keyword evidence="8" id="KW-1185">Reference proteome</keyword>
<dbReference type="InterPro" id="IPR036179">
    <property type="entry name" value="Ig-like_dom_sf"/>
</dbReference>
<accession>A0ABQ9F1S6</accession>
<feature type="region of interest" description="Disordered" evidence="4">
    <location>
        <begin position="149"/>
        <end position="169"/>
    </location>
</feature>
<feature type="compositionally biased region" description="Basic and acidic residues" evidence="4">
    <location>
        <begin position="952"/>
        <end position="976"/>
    </location>
</feature>
<feature type="compositionally biased region" description="Basic and acidic residues" evidence="4">
    <location>
        <begin position="13"/>
        <end position="34"/>
    </location>
</feature>
<feature type="region of interest" description="Disordered" evidence="4">
    <location>
        <begin position="952"/>
        <end position="978"/>
    </location>
</feature>
<dbReference type="InterPro" id="IPR000504">
    <property type="entry name" value="RRM_dom"/>
</dbReference>
<evidence type="ECO:0000256" key="2">
    <source>
        <dbReference type="ARBA" id="ARBA00022884"/>
    </source>
</evidence>
<dbReference type="InterPro" id="IPR035979">
    <property type="entry name" value="RBD_domain_sf"/>
</dbReference>